<dbReference type="GO" id="GO:0032259">
    <property type="term" value="P:methylation"/>
    <property type="evidence" value="ECO:0007669"/>
    <property type="project" value="UniProtKB-KW"/>
</dbReference>
<gene>
    <name evidence="10" type="primary">arsM</name>
    <name evidence="10" type="ORF">HY618_01830</name>
</gene>
<dbReference type="PANTHER" id="PTHR43675:SF8">
    <property type="entry name" value="ARSENITE METHYLTRANSFERASE"/>
    <property type="match status" value="1"/>
</dbReference>
<dbReference type="AlphaFoldDB" id="A0A932ZSB0"/>
<comment type="catalytic activity">
    <reaction evidence="8">
        <text>arsenic triglutathione + 3 [thioredoxin]-dithiol + 3 S-adenosyl-L-methionine = trimethylarsine + 3 [thioredoxin]-disulfide + 3 glutathione + 3 S-adenosyl-L-homocysteine + 3 H(+)</text>
        <dbReference type="Rhea" id="RHEA:69432"/>
        <dbReference type="Rhea" id="RHEA-COMP:10698"/>
        <dbReference type="Rhea" id="RHEA-COMP:10700"/>
        <dbReference type="ChEBI" id="CHEBI:15378"/>
        <dbReference type="ChEBI" id="CHEBI:27130"/>
        <dbReference type="ChEBI" id="CHEBI:29950"/>
        <dbReference type="ChEBI" id="CHEBI:50058"/>
        <dbReference type="ChEBI" id="CHEBI:57856"/>
        <dbReference type="ChEBI" id="CHEBI:57925"/>
        <dbReference type="ChEBI" id="CHEBI:59789"/>
        <dbReference type="ChEBI" id="CHEBI:183640"/>
        <dbReference type="EC" id="2.1.1.137"/>
    </reaction>
</comment>
<evidence type="ECO:0000256" key="3">
    <source>
        <dbReference type="ARBA" id="ARBA00034487"/>
    </source>
</evidence>
<dbReference type="InterPro" id="IPR026669">
    <property type="entry name" value="Arsenite_MeTrfase-like"/>
</dbReference>
<name>A0A932ZSB0_UNCTE</name>
<keyword evidence="1" id="KW-0808">Transferase</keyword>
<feature type="domain" description="Methyltransferase" evidence="9">
    <location>
        <begin position="79"/>
        <end position="215"/>
    </location>
</feature>
<reference evidence="10" key="1">
    <citation type="submission" date="2020-07" db="EMBL/GenBank/DDBJ databases">
        <title>Huge and variable diversity of episymbiotic CPR bacteria and DPANN archaea in groundwater ecosystems.</title>
        <authorList>
            <person name="He C.Y."/>
            <person name="Keren R."/>
            <person name="Whittaker M."/>
            <person name="Farag I.F."/>
            <person name="Doudna J."/>
            <person name="Cate J.H.D."/>
            <person name="Banfield J.F."/>
        </authorList>
    </citation>
    <scope>NUCLEOTIDE SEQUENCE</scope>
    <source>
        <strain evidence="10">NC_groundwater_1370_Ag_S-0.2um_69_93</strain>
    </source>
</reference>
<comment type="similarity">
    <text evidence="3">Belongs to the methyltransferase superfamily. Arsenite methyltransferase family.</text>
</comment>
<dbReference type="Pfam" id="PF13847">
    <property type="entry name" value="Methyltransf_31"/>
    <property type="match status" value="1"/>
</dbReference>
<evidence type="ECO:0000256" key="4">
    <source>
        <dbReference type="ARBA" id="ARBA00034521"/>
    </source>
</evidence>
<evidence type="ECO:0000256" key="2">
    <source>
        <dbReference type="ARBA" id="ARBA00022691"/>
    </source>
</evidence>
<evidence type="ECO:0000256" key="5">
    <source>
        <dbReference type="ARBA" id="ARBA00034545"/>
    </source>
</evidence>
<evidence type="ECO:0000313" key="11">
    <source>
        <dbReference type="Proteomes" id="UP000752292"/>
    </source>
</evidence>
<evidence type="ECO:0000259" key="9">
    <source>
        <dbReference type="Pfam" id="PF13847"/>
    </source>
</evidence>
<dbReference type="SUPFAM" id="SSF53335">
    <property type="entry name" value="S-adenosyl-L-methionine-dependent methyltransferases"/>
    <property type="match status" value="1"/>
</dbReference>
<dbReference type="InterPro" id="IPR029063">
    <property type="entry name" value="SAM-dependent_MTases_sf"/>
</dbReference>
<comment type="catalytic activity">
    <reaction evidence="6">
        <text>arsenic triglutathione + [thioredoxin]-dithiol + S-adenosyl-L-methionine + 2 H2O = methylarsonous acid + [thioredoxin]-disulfide + 3 glutathione + S-adenosyl-L-homocysteine + H(+)</text>
        <dbReference type="Rhea" id="RHEA:69460"/>
        <dbReference type="Rhea" id="RHEA-COMP:10698"/>
        <dbReference type="Rhea" id="RHEA-COMP:10700"/>
        <dbReference type="ChEBI" id="CHEBI:15377"/>
        <dbReference type="ChEBI" id="CHEBI:15378"/>
        <dbReference type="ChEBI" id="CHEBI:17826"/>
        <dbReference type="ChEBI" id="CHEBI:29950"/>
        <dbReference type="ChEBI" id="CHEBI:50058"/>
        <dbReference type="ChEBI" id="CHEBI:57856"/>
        <dbReference type="ChEBI" id="CHEBI:57925"/>
        <dbReference type="ChEBI" id="CHEBI:59789"/>
        <dbReference type="ChEBI" id="CHEBI:183640"/>
        <dbReference type="EC" id="2.1.1.137"/>
    </reaction>
</comment>
<protein>
    <recommendedName>
        <fullName evidence="5">Arsenite methyltransferase</fullName>
        <ecNumber evidence="4">2.1.1.137</ecNumber>
    </recommendedName>
</protein>
<comment type="caution">
    <text evidence="10">The sequence shown here is derived from an EMBL/GenBank/DDBJ whole genome shotgun (WGS) entry which is preliminary data.</text>
</comment>
<proteinExistence type="inferred from homology"/>
<dbReference type="PANTHER" id="PTHR43675">
    <property type="entry name" value="ARSENITE METHYLTRANSFERASE"/>
    <property type="match status" value="1"/>
</dbReference>
<keyword evidence="10" id="KW-0489">Methyltransferase</keyword>
<accession>A0A932ZSB0</accession>
<dbReference type="CDD" id="cd02440">
    <property type="entry name" value="AdoMet_MTases"/>
    <property type="match status" value="1"/>
</dbReference>
<sequence length="249" mass="25956">MANPPVKSPDEIKSAVRATYTQVAQGASCCGPSCAPMDTGAASIERIGYAPERVGAIPAPVLESNAGCGNPLAHAKPRPGETVLDLGAGGGLDCFLAAQEVGPGGRVIGLDMTDAMLQKAEENRRKLGLAQVEFRKGEMEAMPVESGTVDIIISNCVINLSPDKGAVFRESFRVLRPGGRFVVSDVVRTGEGGESSMEEWCACIAGALTPGEYRGGLRAAGFEGAEIVESKPYIAQGHESSIIRAVKPR</sequence>
<evidence type="ECO:0000256" key="7">
    <source>
        <dbReference type="ARBA" id="ARBA00047943"/>
    </source>
</evidence>
<dbReference type="InterPro" id="IPR025714">
    <property type="entry name" value="Methyltranfer_dom"/>
</dbReference>
<evidence type="ECO:0000256" key="8">
    <source>
        <dbReference type="ARBA" id="ARBA00048428"/>
    </source>
</evidence>
<comment type="catalytic activity">
    <reaction evidence="7">
        <text>arsenic triglutathione + 2 [thioredoxin]-dithiol + 2 S-adenosyl-L-methionine + H2O = dimethylarsinous acid + 2 [thioredoxin]-disulfide + 3 glutathione + 2 S-adenosyl-L-homocysteine + 2 H(+)</text>
        <dbReference type="Rhea" id="RHEA:69464"/>
        <dbReference type="Rhea" id="RHEA-COMP:10698"/>
        <dbReference type="Rhea" id="RHEA-COMP:10700"/>
        <dbReference type="ChEBI" id="CHEBI:15377"/>
        <dbReference type="ChEBI" id="CHEBI:15378"/>
        <dbReference type="ChEBI" id="CHEBI:23808"/>
        <dbReference type="ChEBI" id="CHEBI:29950"/>
        <dbReference type="ChEBI" id="CHEBI:50058"/>
        <dbReference type="ChEBI" id="CHEBI:57856"/>
        <dbReference type="ChEBI" id="CHEBI:57925"/>
        <dbReference type="ChEBI" id="CHEBI:59789"/>
        <dbReference type="ChEBI" id="CHEBI:183640"/>
        <dbReference type="EC" id="2.1.1.137"/>
    </reaction>
</comment>
<dbReference type="NCBIfam" id="NF008823">
    <property type="entry name" value="PRK11873.1"/>
    <property type="match status" value="1"/>
</dbReference>
<dbReference type="EMBL" id="JACQRX010000079">
    <property type="protein sequence ID" value="MBI4251172.1"/>
    <property type="molecule type" value="Genomic_DNA"/>
</dbReference>
<dbReference type="GO" id="GO:0030791">
    <property type="term" value="F:arsenite methyltransferase activity"/>
    <property type="evidence" value="ECO:0007669"/>
    <property type="project" value="UniProtKB-EC"/>
</dbReference>
<evidence type="ECO:0000256" key="6">
    <source>
        <dbReference type="ARBA" id="ARBA00047941"/>
    </source>
</evidence>
<dbReference type="EC" id="2.1.1.137" evidence="4"/>
<dbReference type="Proteomes" id="UP000752292">
    <property type="component" value="Unassembled WGS sequence"/>
</dbReference>
<dbReference type="Gene3D" id="3.40.50.150">
    <property type="entry name" value="Vaccinia Virus protein VP39"/>
    <property type="match status" value="1"/>
</dbReference>
<evidence type="ECO:0000256" key="1">
    <source>
        <dbReference type="ARBA" id="ARBA00022679"/>
    </source>
</evidence>
<organism evidence="10 11">
    <name type="scientific">Tectimicrobiota bacterium</name>
    <dbReference type="NCBI Taxonomy" id="2528274"/>
    <lineage>
        <taxon>Bacteria</taxon>
        <taxon>Pseudomonadati</taxon>
        <taxon>Nitrospinota/Tectimicrobiota group</taxon>
        <taxon>Candidatus Tectimicrobiota</taxon>
    </lineage>
</organism>
<keyword evidence="2" id="KW-0949">S-adenosyl-L-methionine</keyword>
<evidence type="ECO:0000313" key="10">
    <source>
        <dbReference type="EMBL" id="MBI4251172.1"/>
    </source>
</evidence>